<evidence type="ECO:0000313" key="3">
    <source>
        <dbReference type="EMBL" id="GGZ21633.1"/>
    </source>
</evidence>
<feature type="transmembrane region" description="Helical" evidence="2">
    <location>
        <begin position="106"/>
        <end position="128"/>
    </location>
</feature>
<gene>
    <name evidence="3" type="ORF">GCM10011273_02980</name>
</gene>
<keyword evidence="2" id="KW-0472">Membrane</keyword>
<evidence type="ECO:0000256" key="2">
    <source>
        <dbReference type="SAM" id="Phobius"/>
    </source>
</evidence>
<feature type="coiled-coil region" evidence="1">
    <location>
        <begin position="30"/>
        <end position="76"/>
    </location>
</feature>
<sequence>MSEADILKPMSAEVARQTELIALKTISDGMAALQAQVAKLTDSVMSVRDDVIEIKAVRYEAQLASLRLEVEKETVRLSEDFRREMDATNKAVDGVKDRVNKAEIAIGRYGLGLMIIGTIGGASVATILTKLFSG</sequence>
<accession>A0A918UM33</accession>
<evidence type="ECO:0000313" key="4">
    <source>
        <dbReference type="Proteomes" id="UP000662572"/>
    </source>
</evidence>
<dbReference type="RefSeq" id="WP_189484600.1">
    <property type="nucleotide sequence ID" value="NZ_BMZB01000001.1"/>
</dbReference>
<keyword evidence="1" id="KW-0175">Coiled coil</keyword>
<reference evidence="3" key="1">
    <citation type="journal article" date="2014" name="Int. J. Syst. Evol. Microbiol.">
        <title>Complete genome sequence of Corynebacterium casei LMG S-19264T (=DSM 44701T), isolated from a smear-ripened cheese.</title>
        <authorList>
            <consortium name="US DOE Joint Genome Institute (JGI-PGF)"/>
            <person name="Walter F."/>
            <person name="Albersmeier A."/>
            <person name="Kalinowski J."/>
            <person name="Ruckert C."/>
        </authorList>
    </citation>
    <scope>NUCLEOTIDE SEQUENCE</scope>
    <source>
        <strain evidence="3">KCTC 32296</strain>
    </source>
</reference>
<protein>
    <submittedName>
        <fullName evidence="3">Uncharacterized protein</fullName>
    </submittedName>
</protein>
<reference evidence="3" key="2">
    <citation type="submission" date="2020-09" db="EMBL/GenBank/DDBJ databases">
        <authorList>
            <person name="Sun Q."/>
            <person name="Kim S."/>
        </authorList>
    </citation>
    <scope>NUCLEOTIDE SEQUENCE</scope>
    <source>
        <strain evidence="3">KCTC 32296</strain>
    </source>
</reference>
<organism evidence="3 4">
    <name type="scientific">Asticcacaulis endophyticus</name>
    <dbReference type="NCBI Taxonomy" id="1395890"/>
    <lineage>
        <taxon>Bacteria</taxon>
        <taxon>Pseudomonadati</taxon>
        <taxon>Pseudomonadota</taxon>
        <taxon>Alphaproteobacteria</taxon>
        <taxon>Caulobacterales</taxon>
        <taxon>Caulobacteraceae</taxon>
        <taxon>Asticcacaulis</taxon>
    </lineage>
</organism>
<name>A0A918UM33_9CAUL</name>
<dbReference type="AlphaFoldDB" id="A0A918UM33"/>
<keyword evidence="4" id="KW-1185">Reference proteome</keyword>
<comment type="caution">
    <text evidence="3">The sequence shown here is derived from an EMBL/GenBank/DDBJ whole genome shotgun (WGS) entry which is preliminary data.</text>
</comment>
<keyword evidence="2" id="KW-0812">Transmembrane</keyword>
<dbReference type="Proteomes" id="UP000662572">
    <property type="component" value="Unassembled WGS sequence"/>
</dbReference>
<keyword evidence="2" id="KW-1133">Transmembrane helix</keyword>
<dbReference type="EMBL" id="BMZB01000001">
    <property type="protein sequence ID" value="GGZ21633.1"/>
    <property type="molecule type" value="Genomic_DNA"/>
</dbReference>
<evidence type="ECO:0000256" key="1">
    <source>
        <dbReference type="SAM" id="Coils"/>
    </source>
</evidence>
<proteinExistence type="predicted"/>